<organism evidence="8 9">
    <name type="scientific">Candidatus Defluviibacterium haderslevense</name>
    <dbReference type="NCBI Taxonomy" id="2981993"/>
    <lineage>
        <taxon>Bacteria</taxon>
        <taxon>Pseudomonadati</taxon>
        <taxon>Bacteroidota</taxon>
        <taxon>Saprospiria</taxon>
        <taxon>Saprospirales</taxon>
        <taxon>Saprospiraceae</taxon>
        <taxon>Candidatus Defluviibacterium</taxon>
    </lineage>
</organism>
<proteinExistence type="inferred from homology"/>
<evidence type="ECO:0000256" key="6">
    <source>
        <dbReference type="RuleBase" id="RU003915"/>
    </source>
</evidence>
<sequence>MLRYLILISVLIIFCKNKDSVHRISSNGHPFELLVDKPGQVIQLGQIAHCAMQMWVGDSLVLSSAFNGNLAPIRCIPKENIAVDDLQHDIIAELSLGDSITCKQPMDSMSLLKYKFTGVTEFTVVMKVEKIVNEEDNEAYMQDVRKTKSDSLIAGRDYTEKLKSVIQKINLNKINNQLDSLINKPSGLSYYILENGKGEPLKPGYRIHFHLFSMLSDGSYLNSSWISETQNYVILGSHGTIEGLEEALKYLKVGDKAVLFIPYPLAYGEDGSGYVPPKSDMVVYVEIQKMIPIKLNNLQ</sequence>
<evidence type="ECO:0000313" key="8">
    <source>
        <dbReference type="EMBL" id="MBK9716193.1"/>
    </source>
</evidence>
<dbReference type="Pfam" id="PF00254">
    <property type="entry name" value="FKBP_C"/>
    <property type="match status" value="1"/>
</dbReference>
<dbReference type="PANTHER" id="PTHR43811:SF19">
    <property type="entry name" value="39 KDA FK506-BINDING NUCLEAR PROTEIN"/>
    <property type="match status" value="1"/>
</dbReference>
<protein>
    <recommendedName>
        <fullName evidence="6">Peptidyl-prolyl cis-trans isomerase</fullName>
        <ecNumber evidence="6">5.2.1.8</ecNumber>
    </recommendedName>
</protein>
<accession>A0A9D7S5R5</accession>
<dbReference type="InterPro" id="IPR001179">
    <property type="entry name" value="PPIase_FKBP_dom"/>
</dbReference>
<dbReference type="AlphaFoldDB" id="A0A9D7S5R5"/>
<comment type="similarity">
    <text evidence="2 6">Belongs to the FKBP-type PPIase family.</text>
</comment>
<dbReference type="PROSITE" id="PS50059">
    <property type="entry name" value="FKBP_PPIASE"/>
    <property type="match status" value="1"/>
</dbReference>
<dbReference type="PANTHER" id="PTHR43811">
    <property type="entry name" value="FKBP-TYPE PEPTIDYL-PROLYL CIS-TRANS ISOMERASE FKPA"/>
    <property type="match status" value="1"/>
</dbReference>
<evidence type="ECO:0000259" key="7">
    <source>
        <dbReference type="PROSITE" id="PS50059"/>
    </source>
</evidence>
<dbReference type="EMBL" id="JADKFW010000004">
    <property type="protein sequence ID" value="MBK9716193.1"/>
    <property type="molecule type" value="Genomic_DNA"/>
</dbReference>
<dbReference type="Proteomes" id="UP000808349">
    <property type="component" value="Unassembled WGS sequence"/>
</dbReference>
<feature type="domain" description="PPIase FKBP-type" evidence="7">
    <location>
        <begin position="204"/>
        <end position="291"/>
    </location>
</feature>
<comment type="caution">
    <text evidence="8">The sequence shown here is derived from an EMBL/GenBank/DDBJ whole genome shotgun (WGS) entry which is preliminary data.</text>
</comment>
<keyword evidence="3 5" id="KW-0697">Rotamase</keyword>
<gene>
    <name evidence="8" type="ORF">IPO85_01460</name>
</gene>
<dbReference type="Gene3D" id="3.10.50.40">
    <property type="match status" value="1"/>
</dbReference>
<evidence type="ECO:0000256" key="1">
    <source>
        <dbReference type="ARBA" id="ARBA00000971"/>
    </source>
</evidence>
<evidence type="ECO:0000256" key="3">
    <source>
        <dbReference type="ARBA" id="ARBA00023110"/>
    </source>
</evidence>
<evidence type="ECO:0000256" key="2">
    <source>
        <dbReference type="ARBA" id="ARBA00006577"/>
    </source>
</evidence>
<evidence type="ECO:0000256" key="5">
    <source>
        <dbReference type="PROSITE-ProRule" id="PRU00277"/>
    </source>
</evidence>
<dbReference type="GO" id="GO:0003755">
    <property type="term" value="F:peptidyl-prolyl cis-trans isomerase activity"/>
    <property type="evidence" value="ECO:0007669"/>
    <property type="project" value="UniProtKB-UniRule"/>
</dbReference>
<keyword evidence="4 5" id="KW-0413">Isomerase</keyword>
<dbReference type="EC" id="5.2.1.8" evidence="6"/>
<name>A0A9D7S5R5_9BACT</name>
<dbReference type="SUPFAM" id="SSF54534">
    <property type="entry name" value="FKBP-like"/>
    <property type="match status" value="1"/>
</dbReference>
<comment type="catalytic activity">
    <reaction evidence="1 5 6">
        <text>[protein]-peptidylproline (omega=180) = [protein]-peptidylproline (omega=0)</text>
        <dbReference type="Rhea" id="RHEA:16237"/>
        <dbReference type="Rhea" id="RHEA-COMP:10747"/>
        <dbReference type="Rhea" id="RHEA-COMP:10748"/>
        <dbReference type="ChEBI" id="CHEBI:83833"/>
        <dbReference type="ChEBI" id="CHEBI:83834"/>
        <dbReference type="EC" id="5.2.1.8"/>
    </reaction>
</comment>
<dbReference type="InterPro" id="IPR046357">
    <property type="entry name" value="PPIase_dom_sf"/>
</dbReference>
<evidence type="ECO:0000256" key="4">
    <source>
        <dbReference type="ARBA" id="ARBA00023235"/>
    </source>
</evidence>
<evidence type="ECO:0000313" key="9">
    <source>
        <dbReference type="Proteomes" id="UP000808349"/>
    </source>
</evidence>
<reference evidence="8 9" key="1">
    <citation type="submission" date="2020-10" db="EMBL/GenBank/DDBJ databases">
        <title>Connecting structure to function with the recovery of over 1000 high-quality activated sludge metagenome-assembled genomes encoding full-length rRNA genes using long-read sequencing.</title>
        <authorList>
            <person name="Singleton C.M."/>
            <person name="Petriglieri F."/>
            <person name="Kristensen J.M."/>
            <person name="Kirkegaard R.H."/>
            <person name="Michaelsen T.Y."/>
            <person name="Andersen M.H."/>
            <person name="Karst S.M."/>
            <person name="Dueholm M.S."/>
            <person name="Nielsen P.H."/>
            <person name="Albertsen M."/>
        </authorList>
    </citation>
    <scope>NUCLEOTIDE SEQUENCE [LARGE SCALE GENOMIC DNA]</scope>
    <source>
        <strain evidence="8">Ribe_18-Q3-R11-54_BAT3C.373</strain>
    </source>
</reference>